<dbReference type="EMBL" id="CADCWI010000059">
    <property type="protein sequence ID" value="CAA9552666.1"/>
    <property type="molecule type" value="Genomic_DNA"/>
</dbReference>
<proteinExistence type="predicted"/>
<protein>
    <submittedName>
        <fullName evidence="1">Uncharacterized protein</fullName>
    </submittedName>
</protein>
<name>A0A6J4UJY6_9BACT</name>
<sequence length="52" mass="6173">MEERFGVVRSWRLVDKRRVFPLRSLIVKFKHNKTLLQQFTAHGNHAARSCHA</sequence>
<organism evidence="1">
    <name type="scientific">uncultured Thermomicrobiales bacterium</name>
    <dbReference type="NCBI Taxonomy" id="1645740"/>
    <lineage>
        <taxon>Bacteria</taxon>
        <taxon>Pseudomonadati</taxon>
        <taxon>Thermomicrobiota</taxon>
        <taxon>Thermomicrobia</taxon>
        <taxon>Thermomicrobiales</taxon>
        <taxon>environmental samples</taxon>
    </lineage>
</organism>
<reference evidence="1" key="1">
    <citation type="submission" date="2020-02" db="EMBL/GenBank/DDBJ databases">
        <authorList>
            <person name="Meier V. D."/>
        </authorList>
    </citation>
    <scope>NUCLEOTIDE SEQUENCE</scope>
    <source>
        <strain evidence="1">AVDCRST_MAG43</strain>
    </source>
</reference>
<dbReference type="AlphaFoldDB" id="A0A6J4UJY6"/>
<accession>A0A6J4UJY6</accession>
<gene>
    <name evidence="1" type="ORF">AVDCRST_MAG43-1202</name>
</gene>
<evidence type="ECO:0000313" key="1">
    <source>
        <dbReference type="EMBL" id="CAA9552666.1"/>
    </source>
</evidence>